<dbReference type="InterPro" id="IPR001680">
    <property type="entry name" value="WD40_rpt"/>
</dbReference>
<feature type="compositionally biased region" description="Low complexity" evidence="4">
    <location>
        <begin position="600"/>
        <end position="610"/>
    </location>
</feature>
<evidence type="ECO:0000313" key="5">
    <source>
        <dbReference type="EMBL" id="KFM66439.1"/>
    </source>
</evidence>
<dbReference type="SMART" id="SM00320">
    <property type="entry name" value="WD40"/>
    <property type="match status" value="7"/>
</dbReference>
<dbReference type="OMA" id="FRVRYGN"/>
<evidence type="ECO:0000313" key="6">
    <source>
        <dbReference type="Proteomes" id="UP000054359"/>
    </source>
</evidence>
<dbReference type="EMBL" id="KK115954">
    <property type="protein sequence ID" value="KFM66439.1"/>
    <property type="molecule type" value="Genomic_DNA"/>
</dbReference>
<feature type="compositionally biased region" description="Basic and acidic residues" evidence="4">
    <location>
        <begin position="430"/>
        <end position="442"/>
    </location>
</feature>
<evidence type="ECO:0000256" key="1">
    <source>
        <dbReference type="ARBA" id="ARBA00022574"/>
    </source>
</evidence>
<evidence type="ECO:0000256" key="4">
    <source>
        <dbReference type="SAM" id="MobiDB-lite"/>
    </source>
</evidence>
<dbReference type="InterPro" id="IPR045151">
    <property type="entry name" value="DCAF8"/>
</dbReference>
<feature type="compositionally biased region" description="Basic and acidic residues" evidence="4">
    <location>
        <begin position="453"/>
        <end position="466"/>
    </location>
</feature>
<dbReference type="OrthoDB" id="4869960at2759"/>
<feature type="region of interest" description="Disordered" evidence="4">
    <location>
        <begin position="360"/>
        <end position="488"/>
    </location>
</feature>
<name>A0A087TMV0_STEMI</name>
<dbReference type="GO" id="GO:0080008">
    <property type="term" value="C:Cul4-RING E3 ubiquitin ligase complex"/>
    <property type="evidence" value="ECO:0007669"/>
    <property type="project" value="TreeGrafter"/>
</dbReference>
<dbReference type="PANTHER" id="PTHR15574">
    <property type="entry name" value="WD REPEAT DOMAIN-CONTAINING FAMILY"/>
    <property type="match status" value="1"/>
</dbReference>
<feature type="compositionally biased region" description="Acidic residues" evidence="4">
    <location>
        <begin position="384"/>
        <end position="401"/>
    </location>
</feature>
<dbReference type="Gene3D" id="2.130.10.10">
    <property type="entry name" value="YVTN repeat-like/Quinoprotein amine dehydrogenase"/>
    <property type="match status" value="3"/>
</dbReference>
<dbReference type="InterPro" id="IPR036322">
    <property type="entry name" value="WD40_repeat_dom_sf"/>
</dbReference>
<gene>
    <name evidence="5" type="ORF">X975_21013</name>
</gene>
<feature type="compositionally biased region" description="Low complexity" evidence="4">
    <location>
        <begin position="367"/>
        <end position="383"/>
    </location>
</feature>
<proteinExistence type="predicted"/>
<feature type="repeat" description="WD" evidence="3">
    <location>
        <begin position="43"/>
        <end position="73"/>
    </location>
</feature>
<keyword evidence="1 3" id="KW-0853">WD repeat</keyword>
<sequence>MDNNRLFSRIWNMPYGRTNSFHLFDATKNSKEFVQKLQLQIKIPVHNGCVNSICWNDNGKYLLSGSDDQRLSIVHGYDYSVLAYVQTGHRANIFSAKFLPNTGDTNVVSCSGDGIIIYSNLERPETSMHNKFNCHKGTAYEIMTVPNDPNTFLSCGEDRTVRWFDLRTKTSCCKEDCKDDILINFLSPVTSLAVNPLTPYQLAVGCADASVRVFDRRMLSTQATGGSCSGNGFQALMTCFTVPEFTQSRRITSLCYSADGQEMLVSYSSDYIYLFDIRDDLDKKPRMLSKDSSSNGSENYTGMFFGRRPLMKRLRVRGDWSDTGPNARPEAESREQQETSSQANIVRRMTDILTRMFNSSTQNRTQSAASRSSSGSSHASSQSEDGDAEGASDSNEEEGDESAVQSRVAKKENEDVDNSDNEDALLSKVSSDEVKSNTDDNRTNLPSTSTSAFEHEKAGPSSKESEPGPSSLNSVHESEAQPSHKKQNVMVAACETSNVSEEKKTLSDTLSLNFENIEQKLESRRKDLMEKHHSEPMVNLHYSGQSVSSGLITMDVASSSTANERQWFEQSASDLFGLPSCVCPQDQVPESNLSSENQEETTATEVQAEQGSSESETETAVQSIMQSGQGFLPVITNIRSLAHTQSLSSSSGNVEAAGDEEGEVELMMEVDSWDIDSNDTEPASSPAHGDALSDDDTRPTSSHPVGASLRACDRRSDSFLSSLDDEGSYRYDDINKEESLLTNVTQPRVKKKFTGHRNARTMIKEATFWGDNFIMSGSDCGHIFIWDRHTAELVMLMEADHHVVNCLQPHPFDPILASSGIDYDIKLWAPLREEPFFDVEKANEIIKRNEIMLEETKDTITVPASFMFRMLATLNHFRTRRSYRWSRAAREMRSANADSSTR</sequence>
<reference evidence="5 6" key="1">
    <citation type="submission" date="2013-11" db="EMBL/GenBank/DDBJ databases">
        <title>Genome sequencing of Stegodyphus mimosarum.</title>
        <authorList>
            <person name="Bechsgaard J."/>
        </authorList>
    </citation>
    <scope>NUCLEOTIDE SEQUENCE [LARGE SCALE GENOMIC DNA]</scope>
</reference>
<organism evidence="5 6">
    <name type="scientific">Stegodyphus mimosarum</name>
    <name type="common">African social velvet spider</name>
    <dbReference type="NCBI Taxonomy" id="407821"/>
    <lineage>
        <taxon>Eukaryota</taxon>
        <taxon>Metazoa</taxon>
        <taxon>Ecdysozoa</taxon>
        <taxon>Arthropoda</taxon>
        <taxon>Chelicerata</taxon>
        <taxon>Arachnida</taxon>
        <taxon>Araneae</taxon>
        <taxon>Araneomorphae</taxon>
        <taxon>Entelegynae</taxon>
        <taxon>Eresoidea</taxon>
        <taxon>Eresidae</taxon>
        <taxon>Stegodyphus</taxon>
    </lineage>
</organism>
<evidence type="ECO:0000256" key="2">
    <source>
        <dbReference type="ARBA" id="ARBA00022737"/>
    </source>
</evidence>
<dbReference type="SUPFAM" id="SSF50978">
    <property type="entry name" value="WD40 repeat-like"/>
    <property type="match status" value="1"/>
</dbReference>
<feature type="compositionally biased region" description="Polar residues" evidence="4">
    <location>
        <begin position="611"/>
        <end position="623"/>
    </location>
</feature>
<dbReference type="PANTHER" id="PTHR15574:SF39">
    <property type="entry name" value="DDB1- AND CUL4-ASSOCIATED FACTOR 6"/>
    <property type="match status" value="1"/>
</dbReference>
<dbReference type="GO" id="GO:0045944">
    <property type="term" value="P:positive regulation of transcription by RNA polymerase II"/>
    <property type="evidence" value="ECO:0007669"/>
    <property type="project" value="TreeGrafter"/>
</dbReference>
<dbReference type="PROSITE" id="PS50082">
    <property type="entry name" value="WD_REPEATS_2"/>
    <property type="match status" value="1"/>
</dbReference>
<feature type="region of interest" description="Disordered" evidence="4">
    <location>
        <begin position="587"/>
        <end position="623"/>
    </location>
</feature>
<dbReference type="InterPro" id="IPR015943">
    <property type="entry name" value="WD40/YVTN_repeat-like_dom_sf"/>
</dbReference>
<keyword evidence="6" id="KW-1185">Reference proteome</keyword>
<dbReference type="GO" id="GO:0005737">
    <property type="term" value="C:cytoplasm"/>
    <property type="evidence" value="ECO:0007669"/>
    <property type="project" value="TreeGrafter"/>
</dbReference>
<protein>
    <submittedName>
        <fullName evidence="5">DDB1-and CUL4-associated factor 6</fullName>
    </submittedName>
</protein>
<dbReference type="Proteomes" id="UP000054359">
    <property type="component" value="Unassembled WGS sequence"/>
</dbReference>
<dbReference type="Pfam" id="PF00400">
    <property type="entry name" value="WD40"/>
    <property type="match status" value="3"/>
</dbReference>
<feature type="region of interest" description="Disordered" evidence="4">
    <location>
        <begin position="675"/>
        <end position="708"/>
    </location>
</feature>
<dbReference type="STRING" id="407821.A0A087TMV0"/>
<feature type="compositionally biased region" description="Polar residues" evidence="4">
    <location>
        <begin position="443"/>
        <end position="452"/>
    </location>
</feature>
<feature type="non-terminal residue" evidence="5">
    <location>
        <position position="902"/>
    </location>
</feature>
<accession>A0A087TMV0</accession>
<feature type="region of interest" description="Disordered" evidence="4">
    <location>
        <begin position="318"/>
        <end position="345"/>
    </location>
</feature>
<keyword evidence="2" id="KW-0677">Repeat</keyword>
<feature type="compositionally biased region" description="Acidic residues" evidence="4">
    <location>
        <begin position="414"/>
        <end position="423"/>
    </location>
</feature>
<dbReference type="AlphaFoldDB" id="A0A087TMV0"/>
<evidence type="ECO:0000256" key="3">
    <source>
        <dbReference type="PROSITE-ProRule" id="PRU00221"/>
    </source>
</evidence>